<gene>
    <name evidence="2" type="ordered locus">Dvul_3067</name>
</gene>
<evidence type="ECO:0000313" key="2">
    <source>
        <dbReference type="EMBL" id="ABM30078.1"/>
    </source>
</evidence>
<dbReference type="PROSITE" id="PS51257">
    <property type="entry name" value="PROKAR_LIPOPROTEIN"/>
    <property type="match status" value="1"/>
</dbReference>
<keyword evidence="1" id="KW-0732">Signal</keyword>
<dbReference type="HOGENOM" id="CLU_054172_0_0_7"/>
<feature type="chain" id="PRO_5002604591" evidence="1">
    <location>
        <begin position="35"/>
        <end position="440"/>
    </location>
</feature>
<geneLocation type="plasmid" evidence="2 3">
    <name>pDVUL01</name>
</geneLocation>
<dbReference type="SMR" id="A0A0H3ACD6"/>
<keyword evidence="2" id="KW-0614">Plasmid</keyword>
<dbReference type="KEGG" id="dvl:Dvul_3067"/>
<dbReference type="SUPFAM" id="SSF56935">
    <property type="entry name" value="Porins"/>
    <property type="match status" value="1"/>
</dbReference>
<evidence type="ECO:0000256" key="1">
    <source>
        <dbReference type="SAM" id="SignalP"/>
    </source>
</evidence>
<dbReference type="InterPro" id="IPR017467">
    <property type="entry name" value="CHP03016_PEP-CTERM"/>
</dbReference>
<organism evidence="2 3">
    <name type="scientific">Nitratidesulfovibrio vulgaris (strain DP4)</name>
    <name type="common">Desulfovibrio vulgaris</name>
    <dbReference type="NCBI Taxonomy" id="391774"/>
    <lineage>
        <taxon>Bacteria</taxon>
        <taxon>Pseudomonadati</taxon>
        <taxon>Thermodesulfobacteriota</taxon>
        <taxon>Desulfovibrionia</taxon>
        <taxon>Desulfovibrionales</taxon>
        <taxon>Desulfovibrionaceae</taxon>
        <taxon>Nitratidesulfovibrio</taxon>
    </lineage>
</organism>
<keyword evidence="2" id="KW-0449">Lipoprotein</keyword>
<dbReference type="Pfam" id="PF10082">
    <property type="entry name" value="BBP2_2"/>
    <property type="match status" value="1"/>
</dbReference>
<dbReference type="AlphaFoldDB" id="A0A0H3ACD6"/>
<protein>
    <submittedName>
        <fullName evidence="2">Lipoprotein, putative</fullName>
    </submittedName>
</protein>
<feature type="signal peptide" evidence="1">
    <location>
        <begin position="1"/>
        <end position="34"/>
    </location>
</feature>
<sequence precursor="true">MTARRSAFHGHMMTCLAALGAAGLLACAAGSAVAEETFEASFGLGGEYNDNVTERRNGPDDFVSHVKPELRYKYDAERVAASIRYKGDYAFYMQGESPDDYSHTLEAKALLELAEERFFLDISENLRPVYRQASRGDLIEGDTRRDQTDQNTFAVSPYLVFGSGERVSLKTGYRFTDIRYADETEPGSGSRTFLPGWSSGETSLNRNVKQQHDIFADGEYEMTERVALLTGYQISRQESEEQQDFTRHRPYVGFRYEYMQDSTLKLRCGPMLTETDDGESSTRFYYSADVAHALGRHKLTFRSERDYTEDPQSGRSILRQMNTAGILFDFDRSRLTTSMGYSEYDSTLEGGGNKFWRPGVNYSYDLTERLKASAGATAELDAGSDSATTSDRVYLNTGLNYELSESSWLALTYRYKAVDSSDSASSFNVNRVMLEWGMTF</sequence>
<dbReference type="InterPro" id="IPR018759">
    <property type="entry name" value="BBP2_2"/>
</dbReference>
<proteinExistence type="predicted"/>
<evidence type="ECO:0000313" key="3">
    <source>
        <dbReference type="Proteomes" id="UP000009173"/>
    </source>
</evidence>
<dbReference type="NCBIfam" id="TIGR03016">
    <property type="entry name" value="pepcterm_hypo_1"/>
    <property type="match status" value="2"/>
</dbReference>
<dbReference type="Proteomes" id="UP000009173">
    <property type="component" value="Plasmid pDVUL01"/>
</dbReference>
<accession>A0A0H3ACD6</accession>
<dbReference type="EMBL" id="CP000528">
    <property type="protein sequence ID" value="ABM30078.1"/>
    <property type="molecule type" value="Genomic_DNA"/>
</dbReference>
<name>A0A0H3ACD6_NITV4</name>
<reference evidence="3" key="1">
    <citation type="journal article" date="2009" name="Environ. Microbiol.">
        <title>Contribution of mobile genetic elements to Desulfovibrio vulgaris genome plasticity.</title>
        <authorList>
            <person name="Walker C.B."/>
            <person name="Stolyar S."/>
            <person name="Chivian D."/>
            <person name="Pinel N."/>
            <person name="Gabster J.A."/>
            <person name="Dehal P.S."/>
            <person name="He Z."/>
            <person name="Yang Z.K."/>
            <person name="Yen H.C."/>
            <person name="Zhou J."/>
            <person name="Wall J.D."/>
            <person name="Hazen T.C."/>
            <person name="Arkin A.P."/>
            <person name="Stahl D.A."/>
        </authorList>
    </citation>
    <scope>NUCLEOTIDE SEQUENCE [LARGE SCALE GENOMIC DNA]</scope>
    <source>
        <strain evidence="3">DP4</strain>
        <plasmid evidence="3">Plasmid pDVUL01</plasmid>
    </source>
</reference>